<comment type="caution">
    <text evidence="4">The sequence shown here is derived from an EMBL/GenBank/DDBJ whole genome shotgun (WGS) entry which is preliminary data.</text>
</comment>
<reference evidence="4" key="1">
    <citation type="journal article" date="2022" name="Genome Biol. Evol.">
        <title>A New Gene Family Diagnostic for Intracellular Biomineralization of Amorphous Ca Carbonates by Cyanobacteria.</title>
        <authorList>
            <person name="Benzerara K."/>
            <person name="Duprat E."/>
            <person name="Bitard-Feildel T."/>
            <person name="Caumes G."/>
            <person name="Cassier-Chauvat C."/>
            <person name="Chauvat F."/>
            <person name="Dezi M."/>
            <person name="Diop S.I."/>
            <person name="Gaschignard G."/>
            <person name="Gorgen S."/>
            <person name="Gugger M."/>
            <person name="Lopez-Garcia P."/>
            <person name="Millet M."/>
            <person name="Skouri-Panet F."/>
            <person name="Moreira D."/>
            <person name="Callebaut I."/>
        </authorList>
    </citation>
    <scope>NUCLEOTIDE SEQUENCE</scope>
    <source>
        <strain evidence="4">G9</strain>
    </source>
</reference>
<protein>
    <submittedName>
        <fullName evidence="4">TIGR03943 family protein</fullName>
    </submittedName>
</protein>
<keyword evidence="5" id="KW-1185">Reference proteome</keyword>
<dbReference type="Pfam" id="PF21537">
    <property type="entry name" value="DUF1980_C"/>
    <property type="match status" value="1"/>
</dbReference>
<dbReference type="EMBL" id="JAKKUT010000002">
    <property type="protein sequence ID" value="MDG2990285.1"/>
    <property type="molecule type" value="Genomic_DNA"/>
</dbReference>
<evidence type="ECO:0000313" key="4">
    <source>
        <dbReference type="EMBL" id="MDG2990285.1"/>
    </source>
</evidence>
<dbReference type="InterPro" id="IPR052955">
    <property type="entry name" value="UPF0703_membrane_permease"/>
</dbReference>
<dbReference type="RefSeq" id="WP_277866198.1">
    <property type="nucleotide sequence ID" value="NZ_JAKKUT010000002.1"/>
</dbReference>
<dbReference type="InterPro" id="IPR048447">
    <property type="entry name" value="DUF1980_C"/>
</dbReference>
<dbReference type="Proteomes" id="UP001154265">
    <property type="component" value="Unassembled WGS sequence"/>
</dbReference>
<sequence>MTSKSLKPLMYSRRWLLQEWLSVLALLLWAVLFLSYWLGDRLALLIHPNYFPLAIAAGFLLLICGLWQTVRLWRRQVVPVQHVSLLPPLFTTSVLLGAAVIGLLITPQPFNSQTAEHRGLNEGLTVTRNRPESFRASQRPEDRSLIDWIRTLDVYPEPDAYNDLPANIEGFAVHSSNLPPNYFTLTRFVLTCCAADAYPVGLPVKIDGDRSAYTKDKWFRVQGRMMTETLAGRRQMVLRAETITPIDTPSNPFAY</sequence>
<keyword evidence="1" id="KW-0472">Membrane</keyword>
<name>A0ABT6EWX8_9SYNE</name>
<dbReference type="PANTHER" id="PTHR40047:SF1">
    <property type="entry name" value="UPF0703 PROTEIN YCGQ"/>
    <property type="match status" value="1"/>
</dbReference>
<keyword evidence="1" id="KW-0812">Transmembrane</keyword>
<reference evidence="4" key="2">
    <citation type="submission" date="2022-01" db="EMBL/GenBank/DDBJ databases">
        <authorList>
            <person name="Zivanovic Y."/>
            <person name="Moreira D."/>
            <person name="Lopez-Garcia P."/>
        </authorList>
    </citation>
    <scope>NUCLEOTIDE SEQUENCE</scope>
    <source>
        <strain evidence="4">G9</strain>
    </source>
</reference>
<accession>A0ABT6EWX8</accession>
<dbReference type="InterPro" id="IPR015402">
    <property type="entry name" value="DUF1980"/>
</dbReference>
<dbReference type="NCBIfam" id="TIGR03943">
    <property type="entry name" value="TIGR03943 family putative permease subunit"/>
    <property type="match status" value="1"/>
</dbReference>
<feature type="transmembrane region" description="Helical" evidence="1">
    <location>
        <begin position="85"/>
        <end position="105"/>
    </location>
</feature>
<proteinExistence type="predicted"/>
<evidence type="ECO:0000259" key="3">
    <source>
        <dbReference type="Pfam" id="PF21537"/>
    </source>
</evidence>
<feature type="transmembrane region" description="Helical" evidence="1">
    <location>
        <begin position="20"/>
        <end position="38"/>
    </location>
</feature>
<feature type="domain" description="DUF1980" evidence="2">
    <location>
        <begin position="23"/>
        <end position="120"/>
    </location>
</feature>
<evidence type="ECO:0000259" key="2">
    <source>
        <dbReference type="Pfam" id="PF09323"/>
    </source>
</evidence>
<evidence type="ECO:0000256" key="1">
    <source>
        <dbReference type="SAM" id="Phobius"/>
    </source>
</evidence>
<keyword evidence="1" id="KW-1133">Transmembrane helix</keyword>
<feature type="transmembrane region" description="Helical" evidence="1">
    <location>
        <begin position="50"/>
        <end position="73"/>
    </location>
</feature>
<gene>
    <name evidence="4" type="ORF">L3556_04945</name>
</gene>
<dbReference type="PANTHER" id="PTHR40047">
    <property type="entry name" value="UPF0703 PROTEIN YCGQ"/>
    <property type="match status" value="1"/>
</dbReference>
<evidence type="ECO:0000313" key="5">
    <source>
        <dbReference type="Proteomes" id="UP001154265"/>
    </source>
</evidence>
<feature type="domain" description="DUF1980" evidence="3">
    <location>
        <begin position="153"/>
        <end position="255"/>
    </location>
</feature>
<dbReference type="Pfam" id="PF09323">
    <property type="entry name" value="DUF1980"/>
    <property type="match status" value="1"/>
</dbReference>
<organism evidence="4 5">
    <name type="scientific">Candidatus Synechococcus calcipolaris G9</name>
    <dbReference type="NCBI Taxonomy" id="1497997"/>
    <lineage>
        <taxon>Bacteria</taxon>
        <taxon>Bacillati</taxon>
        <taxon>Cyanobacteriota</taxon>
        <taxon>Cyanophyceae</taxon>
        <taxon>Synechococcales</taxon>
        <taxon>Synechococcaceae</taxon>
        <taxon>Synechococcus</taxon>
    </lineage>
</organism>
<dbReference type="InterPro" id="IPR048493">
    <property type="entry name" value="DUF1980_N"/>
</dbReference>